<accession>A0AAN0MCU5</accession>
<reference evidence="2 3" key="2">
    <citation type="submission" date="2024-08" db="EMBL/GenBank/DDBJ databases">
        <title>Phylogenomic analyses of a clade within the roseobacter group suggest taxonomic reassignments of species of the genera Aestuariivita, Citreicella, Loktanella, Nautella, Pelagibaca, Ruegeria, Thalassobius, Thiobacimonas and Tropicibacter, and the proposal o.</title>
        <authorList>
            <person name="Jeon C.O."/>
        </authorList>
    </citation>
    <scope>NUCLEOTIDE SEQUENCE [LARGE SCALE GENOMIC DNA]</scope>
    <source>
        <strain evidence="2 3">SS1-5</strain>
    </source>
</reference>
<evidence type="ECO:0000256" key="1">
    <source>
        <dbReference type="SAM" id="SignalP"/>
    </source>
</evidence>
<dbReference type="InterPro" id="IPR036465">
    <property type="entry name" value="vWFA_dom_sf"/>
</dbReference>
<reference evidence="3" key="1">
    <citation type="submission" date="2024-04" db="EMBL/GenBank/DDBJ databases">
        <title>Phylogenomic analyses of a clade within the roseobacter group suggest taxonomic reassignments of species of the genera Aestuariivita, Citreicella, Loktanella, Nautella, Pelagibaca, Ruegeria, Thalassobius, Thiobacimonas and Tropicibacter, and the proposal o.</title>
        <authorList>
            <person name="Jeon C.O."/>
        </authorList>
    </citation>
    <scope>NUCLEOTIDE SEQUENCE [LARGE SCALE GENOMIC DNA]</scope>
    <source>
        <strain evidence="3">SS1-5</strain>
    </source>
</reference>
<dbReference type="InterPro" id="IPR010607">
    <property type="entry name" value="DUF1194"/>
</dbReference>
<feature type="chain" id="PRO_5043012455" evidence="1">
    <location>
        <begin position="19"/>
        <end position="221"/>
    </location>
</feature>
<proteinExistence type="predicted"/>
<gene>
    <name evidence="2" type="ORF">AABB31_20740</name>
</gene>
<dbReference type="Pfam" id="PF06707">
    <property type="entry name" value="DUF1194"/>
    <property type="match status" value="1"/>
</dbReference>
<feature type="signal peptide" evidence="1">
    <location>
        <begin position="1"/>
        <end position="18"/>
    </location>
</feature>
<dbReference type="AlphaFoldDB" id="A0AAN0MCU5"/>
<dbReference type="EMBL" id="CP151767">
    <property type="protein sequence ID" value="WZU67343.1"/>
    <property type="molecule type" value="Genomic_DNA"/>
</dbReference>
<dbReference type="Proteomes" id="UP001470809">
    <property type="component" value="Chromosome"/>
</dbReference>
<sequence length="221" mass="23777">MRGVLLTGIICLSTPAAGCDVALMLAVDVSGSVDGAEYRIQMDGLAQALVDPTVTAALVAGNARLALMQWTGSGRQSVVIHWVEIANDNDVVGFATQVQQQPRLWRNFSTAIGEAMALSVAYFALVPECKRFVLDISGDGENNEGRVPRDVWDDLATADVTVNALVIEESVPGLTAYFESDVITGVDAFAVTANTFKEYPEQITRKLYRELTKAVAHLEGQ</sequence>
<dbReference type="SUPFAM" id="SSF53300">
    <property type="entry name" value="vWA-like"/>
    <property type="match status" value="1"/>
</dbReference>
<keyword evidence="1" id="KW-0732">Signal</keyword>
<name>A0AAN0MCU5_9RHOB</name>
<evidence type="ECO:0000313" key="2">
    <source>
        <dbReference type="EMBL" id="WZU67343.1"/>
    </source>
</evidence>
<protein>
    <submittedName>
        <fullName evidence="2">DUF1194 domain-containing protein</fullName>
    </submittedName>
</protein>
<dbReference type="RefSeq" id="WP_342076654.1">
    <property type="nucleotide sequence ID" value="NZ_CP151767.2"/>
</dbReference>
<dbReference type="Gene3D" id="3.40.50.410">
    <property type="entry name" value="von Willebrand factor, type A domain"/>
    <property type="match status" value="1"/>
</dbReference>
<dbReference type="KEGG" id="yrh:AABB31_20740"/>
<evidence type="ECO:0000313" key="3">
    <source>
        <dbReference type="Proteomes" id="UP001470809"/>
    </source>
</evidence>
<keyword evidence="3" id="KW-1185">Reference proteome</keyword>
<organism evidence="2 3">
    <name type="scientific">Yoonia rhodophyticola</name>
    <dbReference type="NCBI Taxonomy" id="3137370"/>
    <lineage>
        <taxon>Bacteria</taxon>
        <taxon>Pseudomonadati</taxon>
        <taxon>Pseudomonadota</taxon>
        <taxon>Alphaproteobacteria</taxon>
        <taxon>Rhodobacterales</taxon>
        <taxon>Paracoccaceae</taxon>
        <taxon>Yoonia</taxon>
    </lineage>
</organism>